<dbReference type="Pfam" id="PF07690">
    <property type="entry name" value="MFS_1"/>
    <property type="match status" value="1"/>
</dbReference>
<dbReference type="Proteomes" id="UP000037505">
    <property type="component" value="Unassembled WGS sequence"/>
</dbReference>
<feature type="transmembrane region" description="Helical" evidence="5">
    <location>
        <begin position="226"/>
        <end position="243"/>
    </location>
</feature>
<dbReference type="Pfam" id="PF09994">
    <property type="entry name" value="T6SS_Tle1-like_cat"/>
    <property type="match status" value="1"/>
</dbReference>
<dbReference type="PROSITE" id="PS50850">
    <property type="entry name" value="MFS"/>
    <property type="match status" value="1"/>
</dbReference>
<comment type="subcellular location">
    <subcellularLocation>
        <location evidence="1">Membrane</location>
        <topology evidence="1">Multi-pass membrane protein</topology>
    </subcellularLocation>
</comment>
<dbReference type="InterPro" id="IPR036259">
    <property type="entry name" value="MFS_trans_sf"/>
</dbReference>
<reference evidence="7 8" key="1">
    <citation type="submission" date="2014-06" db="EMBL/GenBank/DDBJ databases">
        <title>The Genome of the Aflatoxigenic Filamentous Fungus Aspergillus nomius.</title>
        <authorList>
            <person name="Moore M.G."/>
            <person name="Shannon B.M."/>
            <person name="Brian M.M."/>
        </authorList>
    </citation>
    <scope>NUCLEOTIDE SEQUENCE [LARGE SCALE GENOMIC DNA]</scope>
    <source>
        <strain evidence="7 8">NRRL 13137</strain>
    </source>
</reference>
<comment type="caution">
    <text evidence="7">The sequence shown here is derived from an EMBL/GenBank/DDBJ whole genome shotgun (WGS) entry which is preliminary data.</text>
</comment>
<dbReference type="Pfam" id="PF26640">
    <property type="entry name" value="DUF8212"/>
    <property type="match status" value="1"/>
</dbReference>
<dbReference type="Pfam" id="PF06985">
    <property type="entry name" value="HET"/>
    <property type="match status" value="1"/>
</dbReference>
<evidence type="ECO:0000256" key="4">
    <source>
        <dbReference type="ARBA" id="ARBA00023136"/>
    </source>
</evidence>
<feature type="transmembrane region" description="Helical" evidence="5">
    <location>
        <begin position="382"/>
        <end position="407"/>
    </location>
</feature>
<evidence type="ECO:0000256" key="5">
    <source>
        <dbReference type="SAM" id="Phobius"/>
    </source>
</evidence>
<evidence type="ECO:0000313" key="8">
    <source>
        <dbReference type="Proteomes" id="UP000037505"/>
    </source>
</evidence>
<dbReference type="CDD" id="cd17476">
    <property type="entry name" value="MFS_Amf1_MDR_like"/>
    <property type="match status" value="1"/>
</dbReference>
<name>A0A0L1IZW6_ASPN3</name>
<feature type="domain" description="Major facilitator superfamily (MFS) profile" evidence="6">
    <location>
        <begin position="26"/>
        <end position="488"/>
    </location>
</feature>
<evidence type="ECO:0000256" key="1">
    <source>
        <dbReference type="ARBA" id="ARBA00004141"/>
    </source>
</evidence>
<dbReference type="GeneID" id="26808208"/>
<keyword evidence="8" id="KW-1185">Reference proteome</keyword>
<feature type="transmembrane region" description="Helical" evidence="5">
    <location>
        <begin position="255"/>
        <end position="273"/>
    </location>
</feature>
<evidence type="ECO:0000256" key="2">
    <source>
        <dbReference type="ARBA" id="ARBA00022692"/>
    </source>
</evidence>
<accession>A0A0L1IZW6</accession>
<gene>
    <name evidence="7" type="ORF">ANOM_006404</name>
</gene>
<feature type="transmembrane region" description="Helical" evidence="5">
    <location>
        <begin position="62"/>
        <end position="81"/>
    </location>
</feature>
<dbReference type="InterPro" id="IPR011701">
    <property type="entry name" value="MFS"/>
</dbReference>
<feature type="transmembrane region" description="Helical" evidence="5">
    <location>
        <begin position="293"/>
        <end position="312"/>
    </location>
</feature>
<dbReference type="RefSeq" id="XP_015405853.1">
    <property type="nucleotide sequence ID" value="XM_015551660.1"/>
</dbReference>
<feature type="transmembrane region" description="Helical" evidence="5">
    <location>
        <begin position="184"/>
        <end position="205"/>
    </location>
</feature>
<dbReference type="InterPro" id="IPR010730">
    <property type="entry name" value="HET"/>
</dbReference>
<evidence type="ECO:0000259" key="6">
    <source>
        <dbReference type="PROSITE" id="PS50850"/>
    </source>
</evidence>
<dbReference type="InterPro" id="IPR018712">
    <property type="entry name" value="Tle1-like_cat"/>
</dbReference>
<dbReference type="EMBL" id="JNOM01000181">
    <property type="protein sequence ID" value="KNG84930.1"/>
    <property type="molecule type" value="Genomic_DNA"/>
</dbReference>
<proteinExistence type="predicted"/>
<dbReference type="Gene3D" id="1.20.1720.10">
    <property type="entry name" value="Multidrug resistance protein D"/>
    <property type="match status" value="1"/>
</dbReference>
<dbReference type="GO" id="GO:0022857">
    <property type="term" value="F:transmembrane transporter activity"/>
    <property type="evidence" value="ECO:0007669"/>
    <property type="project" value="InterPro"/>
</dbReference>
<sequence>MTDELRPVPSAHSIADGFSPIREVAFIIIVCMSQFITQANIGVCVATLDIVGDSFHITEPGVLSWFIAGYSLTVGTFILVFGRFGDVFGYHRMFLVGYIWLAIWSLVAGLSVYSNHVLFIFARVLQGLGPAMLLPNGLAVLGATYAPGKKKNMIFAIFGATAPNGAILGAVFSSLFSQLAWWPWTYWTMAIVSVVCALLGSMVIAPVQHTDFRQYTFLQLLKTLDVFASSLGIAGLVLINVAWNQAPIVGWSTPYVYVLLIVGILLLAAFFIAELHFSENPLVPMRAFTADVLYVLGCIACGWGSFGIWVYYFWRFQAQFRGVSPLLGSAEFTPPGIVGCLACFTTGYLMSRVRPGWIMLASMTCFTVGNIFLAIAPVHQTYWALTFVCLLVIPWGMDMSFPAATLMLSNASRREHQGVAASLVTTVVNYSISLSLGFAGTVEVHVNNGGRTPADVLKGYRGSSTIAFQSVISCIYPVSSLHDKPSLGTRFMSMRLLRTNYMPLQLQEFGEDKINKGEVKYAILSHRWGDDETSFQDLGHLEEDGKKATKGYKKIQRFLERAAKDGYDYALIDTCCINKESSAELSEAINSMFRWYHLAGICYAYLQDVYPSKNPANVDTQLQRSEWFKRGWTLQELIAPPNLVFLSRDWTDIGDKNDRSQLISKVTLIDESVLRGKTRLGDCSVAKRMSWASSRVTTRTEDTAYCLMGIFNVNMPLLYGEGRKAFIRLQEEIMKGSDDQSLFAWDASDLQGFNSTGLLALTPGFFKNSRNIVPFRSLKNSSPYSVTNKGIRLQLPLITIRDGGGKTFGREIVKQRKALLLECQEVSADHRAKPVAVMLGQLSGSDSQFIRINRSLHRYLSWAHLRFVEPSEIYARKIYQGFEEAVIEPARKFTDPDAGLSKPQRNMVLFFDDRYYNGFPKGNGSAIETIHDLVSDASNVQVCYYDQPTTDDNIEKRVMRAHKWCVDNYDRRNKWYIFGFASGGFVAQILAQILEFTGIRTPHIHVQHDIWGSYKAWYHAVSRGNPDSARGDFSELTSIRGWTHECAVTFLGLFDSVNRAPGCNLARGTSGRQKEENLPSVVTHPGLVVRHAVAIDEQDPSLRPNLGYEAAECMHDFQEIWFLGGHADIGGVTDTDPNEKWKLGHIPLVWMIREATRAGLGIDPYKLRDYFDLGELKQDQPPPSDEDLLESIFSSDQLKDGLYRAAKLSHIHDHWMSRYPSSPRSILTTSVLESIPGFDISIKTFSARTVILKEQFFGNRLWRSTLNRFRGPGFSSQEAKPSRDLSQDWVKEFLYFQMRYSSPKKLSPTGFDEQFRMVLHITSLSSIECAPRMAGTDRLTQLMSLLS</sequence>
<feature type="transmembrane region" description="Helical" evidence="5">
    <location>
        <begin position="93"/>
        <end position="114"/>
    </location>
</feature>
<evidence type="ECO:0000313" key="7">
    <source>
        <dbReference type="EMBL" id="KNG84930.1"/>
    </source>
</evidence>
<keyword evidence="4 5" id="KW-0472">Membrane</keyword>
<keyword evidence="2 5" id="KW-0812">Transmembrane</keyword>
<dbReference type="GO" id="GO:0016020">
    <property type="term" value="C:membrane"/>
    <property type="evidence" value="ECO:0007669"/>
    <property type="project" value="UniProtKB-SubCell"/>
</dbReference>
<dbReference type="Gene3D" id="1.20.1250.20">
    <property type="entry name" value="MFS general substrate transporter like domains"/>
    <property type="match status" value="1"/>
</dbReference>
<evidence type="ECO:0000256" key="3">
    <source>
        <dbReference type="ARBA" id="ARBA00022989"/>
    </source>
</evidence>
<feature type="transmembrane region" description="Helical" evidence="5">
    <location>
        <begin position="153"/>
        <end position="172"/>
    </location>
</feature>
<feature type="transmembrane region" description="Helical" evidence="5">
    <location>
        <begin position="120"/>
        <end position="141"/>
    </location>
</feature>
<dbReference type="SUPFAM" id="SSF103473">
    <property type="entry name" value="MFS general substrate transporter"/>
    <property type="match status" value="2"/>
</dbReference>
<protein>
    <recommendedName>
        <fullName evidence="6">Major facilitator superfamily (MFS) profile domain-containing protein</fullName>
    </recommendedName>
</protein>
<dbReference type="InterPro" id="IPR020846">
    <property type="entry name" value="MFS_dom"/>
</dbReference>
<feature type="transmembrane region" description="Helical" evidence="5">
    <location>
        <begin position="357"/>
        <end position="376"/>
    </location>
</feature>
<keyword evidence="3 5" id="KW-1133">Transmembrane helix</keyword>
<feature type="transmembrane region" description="Helical" evidence="5">
    <location>
        <begin position="24"/>
        <end position="50"/>
    </location>
</feature>
<dbReference type="PANTHER" id="PTHR42718">
    <property type="entry name" value="MAJOR FACILITATOR SUPERFAMILY MULTIDRUG TRANSPORTER MFSC"/>
    <property type="match status" value="1"/>
</dbReference>
<dbReference type="OrthoDB" id="674604at2759"/>
<dbReference type="InterPro" id="IPR058525">
    <property type="entry name" value="DUF8212"/>
</dbReference>
<organism evidence="7 8">
    <name type="scientific">Aspergillus nomiae NRRL (strain ATCC 15546 / NRRL 13137 / CBS 260.88 / M93)</name>
    <dbReference type="NCBI Taxonomy" id="1509407"/>
    <lineage>
        <taxon>Eukaryota</taxon>
        <taxon>Fungi</taxon>
        <taxon>Dikarya</taxon>
        <taxon>Ascomycota</taxon>
        <taxon>Pezizomycotina</taxon>
        <taxon>Eurotiomycetes</taxon>
        <taxon>Eurotiomycetidae</taxon>
        <taxon>Eurotiales</taxon>
        <taxon>Aspergillaceae</taxon>
        <taxon>Aspergillus</taxon>
        <taxon>Aspergillus subgen. Circumdati</taxon>
    </lineage>
</organism>
<feature type="transmembrane region" description="Helical" evidence="5">
    <location>
        <begin position="332"/>
        <end position="350"/>
    </location>
</feature>
<dbReference type="PANTHER" id="PTHR42718:SF41">
    <property type="entry name" value="MFS TRANSPORTER OF UNKOWN SPECIFICITY (AFU_ORTHOLOGUE AFUA_5G09940)-RELATED"/>
    <property type="match status" value="1"/>
</dbReference>